<dbReference type="GeneTree" id="ENSGT00940000164514"/>
<dbReference type="InterPro" id="IPR001766">
    <property type="entry name" value="Fork_head_dom"/>
</dbReference>
<evidence type="ECO:0000256" key="1">
    <source>
        <dbReference type="ARBA" id="ARBA00004123"/>
    </source>
</evidence>
<gene>
    <name evidence="7" type="primary">LOC101821503</name>
</gene>
<proteinExistence type="predicted"/>
<reference evidence="7" key="1">
    <citation type="submission" date="2025-08" db="UniProtKB">
        <authorList>
            <consortium name="Ensembl"/>
        </authorList>
    </citation>
    <scope>IDENTIFICATION</scope>
</reference>
<evidence type="ECO:0000313" key="7">
    <source>
        <dbReference type="Ensembl" id="ENSFALP00000027535.1"/>
    </source>
</evidence>
<feature type="domain" description="Fork-head" evidence="6">
    <location>
        <begin position="74"/>
        <end position="168"/>
    </location>
</feature>
<dbReference type="InterPro" id="IPR036388">
    <property type="entry name" value="WH-like_DNA-bd_sf"/>
</dbReference>
<dbReference type="PRINTS" id="PR00053">
    <property type="entry name" value="FORKHEAD"/>
</dbReference>
<dbReference type="InterPro" id="IPR047513">
    <property type="entry name" value="FOXJ1"/>
</dbReference>
<protein>
    <recommendedName>
        <fullName evidence="3">Forkhead box protein G1</fullName>
    </recommendedName>
</protein>
<dbReference type="Pfam" id="PF00250">
    <property type="entry name" value="Forkhead"/>
    <property type="match status" value="1"/>
</dbReference>
<dbReference type="Proteomes" id="UP000016665">
    <property type="component" value="Unplaced"/>
</dbReference>
<evidence type="ECO:0000256" key="3">
    <source>
        <dbReference type="ARBA" id="ARBA00034868"/>
    </source>
</evidence>
<dbReference type="AlphaFoldDB" id="A0A803VXS9"/>
<dbReference type="PANTHER" id="PTHR46805:SF1">
    <property type="entry name" value="FORKHEAD BOX PROTEIN J1"/>
    <property type="match status" value="1"/>
</dbReference>
<reference evidence="7" key="2">
    <citation type="submission" date="2025-09" db="UniProtKB">
        <authorList>
            <consortium name="Ensembl"/>
        </authorList>
    </citation>
    <scope>IDENTIFICATION</scope>
</reference>
<dbReference type="SUPFAM" id="SSF46785">
    <property type="entry name" value="Winged helix' DNA-binding domain"/>
    <property type="match status" value="1"/>
</dbReference>
<dbReference type="InterPro" id="IPR036390">
    <property type="entry name" value="WH_DNA-bd_sf"/>
</dbReference>
<dbReference type="SMART" id="SM00339">
    <property type="entry name" value="FH"/>
    <property type="match status" value="1"/>
</dbReference>
<dbReference type="Gene3D" id="1.10.10.10">
    <property type="entry name" value="Winged helix-like DNA-binding domain superfamily/Winged helix DNA-binding domain"/>
    <property type="match status" value="1"/>
</dbReference>
<keyword evidence="2 4" id="KW-0238">DNA-binding</keyword>
<evidence type="ECO:0000256" key="2">
    <source>
        <dbReference type="ARBA" id="ARBA00023125"/>
    </source>
</evidence>
<organism evidence="7 8">
    <name type="scientific">Ficedula albicollis</name>
    <name type="common">Collared flycatcher</name>
    <name type="synonym">Muscicapa albicollis</name>
    <dbReference type="NCBI Taxonomy" id="59894"/>
    <lineage>
        <taxon>Eukaryota</taxon>
        <taxon>Metazoa</taxon>
        <taxon>Chordata</taxon>
        <taxon>Craniata</taxon>
        <taxon>Vertebrata</taxon>
        <taxon>Euteleostomi</taxon>
        <taxon>Archelosauria</taxon>
        <taxon>Archosauria</taxon>
        <taxon>Dinosauria</taxon>
        <taxon>Saurischia</taxon>
        <taxon>Theropoda</taxon>
        <taxon>Coelurosauria</taxon>
        <taxon>Aves</taxon>
        <taxon>Neognathae</taxon>
        <taxon>Neoaves</taxon>
        <taxon>Telluraves</taxon>
        <taxon>Australaves</taxon>
        <taxon>Passeriformes</taxon>
        <taxon>Muscicapidae</taxon>
        <taxon>Ficedula</taxon>
    </lineage>
</organism>
<evidence type="ECO:0000256" key="4">
    <source>
        <dbReference type="PROSITE-ProRule" id="PRU00089"/>
    </source>
</evidence>
<dbReference type="PROSITE" id="PS00657">
    <property type="entry name" value="FORK_HEAD_1"/>
    <property type="match status" value="1"/>
</dbReference>
<dbReference type="GO" id="GO:0000978">
    <property type="term" value="F:RNA polymerase II cis-regulatory region sequence-specific DNA binding"/>
    <property type="evidence" value="ECO:0007669"/>
    <property type="project" value="TreeGrafter"/>
</dbReference>
<accession>A0A803VXS9</accession>
<dbReference type="GO" id="GO:0000981">
    <property type="term" value="F:DNA-binding transcription factor activity, RNA polymerase II-specific"/>
    <property type="evidence" value="ECO:0007669"/>
    <property type="project" value="TreeGrafter"/>
</dbReference>
<evidence type="ECO:0000256" key="5">
    <source>
        <dbReference type="SAM" id="MobiDB-lite"/>
    </source>
</evidence>
<keyword evidence="8" id="KW-1185">Reference proteome</keyword>
<feature type="DNA-binding region" description="Fork-head" evidence="4">
    <location>
        <begin position="74"/>
        <end position="168"/>
    </location>
</feature>
<evidence type="ECO:0000259" key="6">
    <source>
        <dbReference type="PROSITE" id="PS50039"/>
    </source>
</evidence>
<dbReference type="PANTHER" id="PTHR46805">
    <property type="entry name" value="FORKHEAD BOX PROTEIN J1"/>
    <property type="match status" value="1"/>
</dbReference>
<dbReference type="InterPro" id="IPR018122">
    <property type="entry name" value="TF_fork_head_CS_1"/>
</dbReference>
<feature type="region of interest" description="Disordered" evidence="5">
    <location>
        <begin position="160"/>
        <end position="180"/>
    </location>
</feature>
<keyword evidence="4" id="KW-0539">Nucleus</keyword>
<dbReference type="GO" id="GO:0005634">
    <property type="term" value="C:nucleus"/>
    <property type="evidence" value="ECO:0007669"/>
    <property type="project" value="UniProtKB-SubCell"/>
</dbReference>
<comment type="subcellular location">
    <subcellularLocation>
        <location evidence="1 4">Nucleus</location>
    </subcellularLocation>
</comment>
<sequence>GGGGGGGLRDSRAPARTSALLASQTCCGWPTSRARTSELCHYIDIPPSPASSAALPLSPPLPGDTDYKNNAHLKPPYSYATLICMAMEASEEPKLTLAAICKWISDNFCYFRRAHPTWQSSIRHNLCINKRFVKVPREKGEPGRGAFWKLHPQYAEWLRSGTPKGRGTPPERVPAGSCSLPVPRPHPALEMLCQTSGPRGSIQGSDFIREGR</sequence>
<dbReference type="FunFam" id="1.10.10.10:FF:000135">
    <property type="entry name" value="forkhead box protein G1"/>
    <property type="match status" value="1"/>
</dbReference>
<name>A0A803VXS9_FICAL</name>
<dbReference type="InterPro" id="IPR030456">
    <property type="entry name" value="TF_fork_head_CS_2"/>
</dbReference>
<dbReference type="PROSITE" id="PS50039">
    <property type="entry name" value="FORK_HEAD_3"/>
    <property type="match status" value="1"/>
</dbReference>
<dbReference type="PROSITE" id="PS00658">
    <property type="entry name" value="FORK_HEAD_2"/>
    <property type="match status" value="1"/>
</dbReference>
<dbReference type="Ensembl" id="ENSFALT00000044758.1">
    <property type="protein sequence ID" value="ENSFALP00000027535.1"/>
    <property type="gene ID" value="ENSFALG00000023261.1"/>
</dbReference>
<evidence type="ECO:0000313" key="8">
    <source>
        <dbReference type="Proteomes" id="UP000016665"/>
    </source>
</evidence>